<sequence>MQEEQVYEPPVLIDLGDARELILGNGSQDTADLNTSRYY</sequence>
<protein>
    <submittedName>
        <fullName evidence="1">Lasso RiPP family leader peptide-containing protein</fullName>
    </submittedName>
</protein>
<dbReference type="EMBL" id="CP099837">
    <property type="protein sequence ID" value="USY19983.1"/>
    <property type="molecule type" value="Genomic_DNA"/>
</dbReference>
<organism evidence="1 2">
    <name type="scientific">Nocardiopsis exhalans</name>
    <dbReference type="NCBI Taxonomy" id="163604"/>
    <lineage>
        <taxon>Bacteria</taxon>
        <taxon>Bacillati</taxon>
        <taxon>Actinomycetota</taxon>
        <taxon>Actinomycetes</taxon>
        <taxon>Streptosporangiales</taxon>
        <taxon>Nocardiopsidaceae</taxon>
        <taxon>Nocardiopsis</taxon>
    </lineage>
</organism>
<dbReference type="Proteomes" id="UP001055940">
    <property type="component" value="Chromosome"/>
</dbReference>
<evidence type="ECO:0000313" key="2">
    <source>
        <dbReference type="Proteomes" id="UP001055940"/>
    </source>
</evidence>
<dbReference type="NCBIfam" id="NF033521">
    <property type="entry name" value="lasso_leader_L3"/>
    <property type="match status" value="1"/>
</dbReference>
<accession>A0ABY5D8Z2</accession>
<gene>
    <name evidence="1" type="ORF">NE857_32975</name>
</gene>
<dbReference type="RefSeq" id="WP_254419125.1">
    <property type="nucleotide sequence ID" value="NZ_BAAAJB010000002.1"/>
</dbReference>
<evidence type="ECO:0000313" key="1">
    <source>
        <dbReference type="EMBL" id="USY19983.1"/>
    </source>
</evidence>
<keyword evidence="2" id="KW-1185">Reference proteome</keyword>
<reference evidence="1" key="1">
    <citation type="submission" date="2022-06" db="EMBL/GenBank/DDBJ databases">
        <authorList>
            <person name="Ping M."/>
        </authorList>
    </citation>
    <scope>NUCLEOTIDE SEQUENCE</scope>
    <source>
        <strain evidence="1">JCM11759T</strain>
    </source>
</reference>
<proteinExistence type="predicted"/>
<name>A0ABY5D8Z2_9ACTN</name>